<dbReference type="Proteomes" id="UP001432322">
    <property type="component" value="Unassembled WGS sequence"/>
</dbReference>
<evidence type="ECO:0000256" key="1">
    <source>
        <dbReference type="SAM" id="MobiDB-lite"/>
    </source>
</evidence>
<evidence type="ECO:0000259" key="3">
    <source>
        <dbReference type="PROSITE" id="PS50106"/>
    </source>
</evidence>
<keyword evidence="2" id="KW-0812">Transmembrane</keyword>
<evidence type="ECO:0000313" key="5">
    <source>
        <dbReference type="Proteomes" id="UP001432322"/>
    </source>
</evidence>
<evidence type="ECO:0000313" key="4">
    <source>
        <dbReference type="EMBL" id="GMT17681.1"/>
    </source>
</evidence>
<dbReference type="CDD" id="cd00136">
    <property type="entry name" value="PDZ_canonical"/>
    <property type="match status" value="1"/>
</dbReference>
<keyword evidence="5" id="KW-1185">Reference proteome</keyword>
<proteinExistence type="predicted"/>
<feature type="non-terminal residue" evidence="4">
    <location>
        <position position="1"/>
    </location>
</feature>
<name>A0AAV5VE88_9BILA</name>
<accession>A0AAV5VE88</accession>
<dbReference type="Gene3D" id="2.30.42.10">
    <property type="match status" value="1"/>
</dbReference>
<dbReference type="SMART" id="SM00228">
    <property type="entry name" value="PDZ"/>
    <property type="match status" value="1"/>
</dbReference>
<reference evidence="4" key="1">
    <citation type="submission" date="2023-10" db="EMBL/GenBank/DDBJ databases">
        <title>Genome assembly of Pristionchus species.</title>
        <authorList>
            <person name="Yoshida K."/>
            <person name="Sommer R.J."/>
        </authorList>
    </citation>
    <scope>NUCLEOTIDE SEQUENCE</scope>
    <source>
        <strain evidence="4">RS5133</strain>
    </source>
</reference>
<feature type="transmembrane region" description="Helical" evidence="2">
    <location>
        <begin position="352"/>
        <end position="374"/>
    </location>
</feature>
<comment type="caution">
    <text evidence="4">The sequence shown here is derived from an EMBL/GenBank/DDBJ whole genome shotgun (WGS) entry which is preliminary data.</text>
</comment>
<dbReference type="AlphaFoldDB" id="A0AAV5VE88"/>
<feature type="domain" description="PDZ" evidence="3">
    <location>
        <begin position="144"/>
        <end position="223"/>
    </location>
</feature>
<feature type="transmembrane region" description="Helical" evidence="2">
    <location>
        <begin position="380"/>
        <end position="398"/>
    </location>
</feature>
<sequence>SPFIYFIMESMLNSACDLASLVSSPFLGATPPTPEDTTPSGAEEESFEIVDAASTDDELEEDEKLSAGNQTNKERSEEKIEVEEAEETAPVVAFGERDAATPEAASGAATVAAAATPAVAATRTEKDEAAVENGPRIPSLRLIRVELRSDESECGMEVYRMDSDGFGVGAIIKDSGADRAGLVPGDRICFINTVSIEKLRDAEVLDLLLRVSAEKSFEVLTLHGVDLELYKELGLRVSPHLPNIIRGAAASESPLALQVDKPEDGWKGCWLPREGYPILIRVDEETPGYKAGFRARIVGVESRLFRCSTAPLDVCGMLTPGCKLWVTSEKKRERMPLLPRLQALKTQLMKNAVFELICTVIGMLLLRYMGVWASKKYITYTYYVCVGIIAAACAVRIFPRLHLTKLLYNCYWLLHLVFKFDQSWTMALFILFRVCTVYNDYCYDEESQCLYEELTPYHLEAKNLKKRAAEIEKNKINELNSSSQISNGLKGKSA</sequence>
<feature type="transmembrane region" description="Helical" evidence="2">
    <location>
        <begin position="410"/>
        <end position="432"/>
    </location>
</feature>
<dbReference type="InterPro" id="IPR001478">
    <property type="entry name" value="PDZ"/>
</dbReference>
<dbReference type="SUPFAM" id="SSF50156">
    <property type="entry name" value="PDZ domain-like"/>
    <property type="match status" value="1"/>
</dbReference>
<keyword evidence="2" id="KW-0472">Membrane</keyword>
<protein>
    <recommendedName>
        <fullName evidence="3">PDZ domain-containing protein</fullName>
    </recommendedName>
</protein>
<dbReference type="EMBL" id="BTSY01000003">
    <property type="protein sequence ID" value="GMT17681.1"/>
    <property type="molecule type" value="Genomic_DNA"/>
</dbReference>
<feature type="compositionally biased region" description="Acidic residues" evidence="1">
    <location>
        <begin position="42"/>
        <end position="63"/>
    </location>
</feature>
<organism evidence="4 5">
    <name type="scientific">Pristionchus fissidentatus</name>
    <dbReference type="NCBI Taxonomy" id="1538716"/>
    <lineage>
        <taxon>Eukaryota</taxon>
        <taxon>Metazoa</taxon>
        <taxon>Ecdysozoa</taxon>
        <taxon>Nematoda</taxon>
        <taxon>Chromadorea</taxon>
        <taxon>Rhabditida</taxon>
        <taxon>Rhabditina</taxon>
        <taxon>Diplogasteromorpha</taxon>
        <taxon>Diplogasteroidea</taxon>
        <taxon>Neodiplogasteridae</taxon>
        <taxon>Pristionchus</taxon>
    </lineage>
</organism>
<gene>
    <name evidence="4" type="ORF">PFISCL1PPCAC_8978</name>
</gene>
<keyword evidence="2" id="KW-1133">Transmembrane helix</keyword>
<dbReference type="InterPro" id="IPR036034">
    <property type="entry name" value="PDZ_sf"/>
</dbReference>
<evidence type="ECO:0000256" key="2">
    <source>
        <dbReference type="SAM" id="Phobius"/>
    </source>
</evidence>
<dbReference type="PROSITE" id="PS50106">
    <property type="entry name" value="PDZ"/>
    <property type="match status" value="1"/>
</dbReference>
<feature type="region of interest" description="Disordered" evidence="1">
    <location>
        <begin position="29"/>
        <end position="89"/>
    </location>
</feature>